<evidence type="ECO:0000256" key="7">
    <source>
        <dbReference type="ARBA" id="ARBA00023136"/>
    </source>
</evidence>
<sequence length="230" mass="25753">MITTNKRDRQRRLLIHFLPETILLLSILAYFLLPSVVIGYSPLIKYPTECTVIFTVAFTLVQLGVYCFIWSCCKPAQMDEIQFFTCTKPSPSASTGVMICFACYAIMHIACVLFGAPLFQQMEGTSAWAFLTTTLITVPNLVLLGSRPNSLYQVVVCGKFENTTERYLYFQSVGVLLGSWAAAVVIPLDWDRPWQVWPIPCVVGALLGYMVSILTSCIITAKELKTEKVH</sequence>
<organism evidence="9">
    <name type="scientific">Phallusia mammillata</name>
    <dbReference type="NCBI Taxonomy" id="59560"/>
    <lineage>
        <taxon>Eukaryota</taxon>
        <taxon>Metazoa</taxon>
        <taxon>Chordata</taxon>
        <taxon>Tunicata</taxon>
        <taxon>Ascidiacea</taxon>
        <taxon>Phlebobranchia</taxon>
        <taxon>Ascidiidae</taxon>
        <taxon>Phallusia</taxon>
    </lineage>
</organism>
<evidence type="ECO:0000256" key="5">
    <source>
        <dbReference type="ARBA" id="ARBA00022824"/>
    </source>
</evidence>
<keyword evidence="6 8" id="KW-1133">Transmembrane helix</keyword>
<evidence type="ECO:0000256" key="8">
    <source>
        <dbReference type="SAM" id="Phobius"/>
    </source>
</evidence>
<dbReference type="Pfam" id="PF06699">
    <property type="entry name" value="PIG-F"/>
    <property type="match status" value="1"/>
</dbReference>
<proteinExistence type="evidence at transcript level"/>
<protein>
    <submittedName>
        <fullName evidence="9">Phosphatidylinositol-glycan biosynthesis class F protein</fullName>
    </submittedName>
</protein>
<keyword evidence="7 8" id="KW-0472">Membrane</keyword>
<feature type="transmembrane region" description="Helical" evidence="8">
    <location>
        <begin position="52"/>
        <end position="72"/>
    </location>
</feature>
<keyword evidence="4 8" id="KW-0812">Transmembrane</keyword>
<accession>A0A6F9DNU5</accession>
<keyword evidence="3" id="KW-0337">GPI-anchor biosynthesis</keyword>
<feature type="transmembrane region" description="Helical" evidence="8">
    <location>
        <begin position="127"/>
        <end position="146"/>
    </location>
</feature>
<dbReference type="UniPathway" id="UPA00196"/>
<reference evidence="9" key="1">
    <citation type="submission" date="2020-04" db="EMBL/GenBank/DDBJ databases">
        <authorList>
            <person name="Neveu A P."/>
        </authorList>
    </citation>
    <scope>NUCLEOTIDE SEQUENCE</scope>
    <source>
        <tissue evidence="9">Whole embryo</tissue>
    </source>
</reference>
<feature type="transmembrane region" description="Helical" evidence="8">
    <location>
        <begin position="93"/>
        <end position="115"/>
    </location>
</feature>
<dbReference type="InterPro" id="IPR009580">
    <property type="entry name" value="GPI_biosynthesis_protein_Pig-F"/>
</dbReference>
<feature type="transmembrane region" description="Helical" evidence="8">
    <location>
        <begin position="167"/>
        <end position="188"/>
    </location>
</feature>
<evidence type="ECO:0000256" key="6">
    <source>
        <dbReference type="ARBA" id="ARBA00022989"/>
    </source>
</evidence>
<keyword evidence="5" id="KW-0256">Endoplasmic reticulum</keyword>
<comment type="subcellular location">
    <subcellularLocation>
        <location evidence="1">Endoplasmic reticulum membrane</location>
        <topology evidence="1">Multi-pass membrane protein</topology>
    </subcellularLocation>
</comment>
<dbReference type="GO" id="GO:0006506">
    <property type="term" value="P:GPI anchor biosynthetic process"/>
    <property type="evidence" value="ECO:0007669"/>
    <property type="project" value="UniProtKB-UniPathway"/>
</dbReference>
<comment type="pathway">
    <text evidence="2">Glycolipid biosynthesis; glycosylphosphatidylinositol-anchor biosynthesis.</text>
</comment>
<feature type="transmembrane region" description="Helical" evidence="8">
    <location>
        <begin position="194"/>
        <end position="221"/>
    </location>
</feature>
<evidence type="ECO:0000256" key="4">
    <source>
        <dbReference type="ARBA" id="ARBA00022692"/>
    </source>
</evidence>
<name>A0A6F9DNU5_9ASCI</name>
<feature type="transmembrane region" description="Helical" evidence="8">
    <location>
        <begin position="21"/>
        <end position="40"/>
    </location>
</feature>
<dbReference type="EMBL" id="LR788999">
    <property type="protein sequence ID" value="CAB3264861.1"/>
    <property type="molecule type" value="mRNA"/>
</dbReference>
<evidence type="ECO:0000256" key="1">
    <source>
        <dbReference type="ARBA" id="ARBA00004477"/>
    </source>
</evidence>
<evidence type="ECO:0000256" key="2">
    <source>
        <dbReference type="ARBA" id="ARBA00004687"/>
    </source>
</evidence>
<evidence type="ECO:0000256" key="3">
    <source>
        <dbReference type="ARBA" id="ARBA00022502"/>
    </source>
</evidence>
<dbReference type="AlphaFoldDB" id="A0A6F9DNU5"/>
<evidence type="ECO:0000313" key="9">
    <source>
        <dbReference type="EMBL" id="CAB3264861.1"/>
    </source>
</evidence>
<dbReference type="GO" id="GO:0005789">
    <property type="term" value="C:endoplasmic reticulum membrane"/>
    <property type="evidence" value="ECO:0007669"/>
    <property type="project" value="UniProtKB-SubCell"/>
</dbReference>
<gene>
    <name evidence="9" type="primary">Pigf</name>
</gene>